<protein>
    <submittedName>
        <fullName evidence="1">TIGR00266 family protein</fullName>
    </submittedName>
</protein>
<evidence type="ECO:0000313" key="1">
    <source>
        <dbReference type="EMBL" id="QOR94646.1"/>
    </source>
</evidence>
<name>A0A7M1URH0_9CREN</name>
<dbReference type="Proteomes" id="UP000593766">
    <property type="component" value="Chromosome"/>
</dbReference>
<gene>
    <name evidence="1" type="ORF">IMZ38_01550</name>
</gene>
<evidence type="ECO:0000313" key="2">
    <source>
        <dbReference type="Proteomes" id="UP000593766"/>
    </source>
</evidence>
<dbReference type="InterPro" id="IPR016031">
    <property type="entry name" value="Trp_RNA-bd_attenuator-like_dom"/>
</dbReference>
<dbReference type="AlphaFoldDB" id="A0A7M1URH0"/>
<proteinExistence type="predicted"/>
<dbReference type="OrthoDB" id="7592at2157"/>
<dbReference type="InterPro" id="IPR036983">
    <property type="entry name" value="AIM24_sf"/>
</dbReference>
<dbReference type="Gene3D" id="3.60.160.10">
    <property type="entry name" value="Mitochondrial biogenesis AIM24"/>
    <property type="match status" value="1"/>
</dbReference>
<dbReference type="KEGG" id="tcs:IMZ38_01550"/>
<dbReference type="RefSeq" id="WP_193436443.1">
    <property type="nucleotide sequence ID" value="NZ_CP063144.1"/>
</dbReference>
<accession>A0A7M1URH0</accession>
<dbReference type="InterPro" id="IPR002838">
    <property type="entry name" value="AIM24"/>
</dbReference>
<dbReference type="SUPFAM" id="SSF51219">
    <property type="entry name" value="TRAP-like"/>
    <property type="match status" value="1"/>
</dbReference>
<organism evidence="1 2">
    <name type="scientific">Thermosphaera chiliense</name>
    <dbReference type="NCBI Taxonomy" id="3402707"/>
    <lineage>
        <taxon>Archaea</taxon>
        <taxon>Thermoproteota</taxon>
        <taxon>Thermoprotei</taxon>
        <taxon>Desulfurococcales</taxon>
        <taxon>Desulfurococcaceae</taxon>
        <taxon>Thermosphaera</taxon>
    </lineage>
</organism>
<dbReference type="NCBIfam" id="TIGR00266">
    <property type="entry name" value="TIGR00266 family protein"/>
    <property type="match status" value="1"/>
</dbReference>
<sequence>MEWVVEHRPSYSILKVKLNPGERVYAEPGAMVYMSSGVQVETKAHGGIVKSLLRTALAGESFFINTYYAREPGEAWFAPSLPGDISYVELKGDKGLVIQDTSYIAHHGDVNLTTAWRGLRGLIAEGELVWLKAEGKGGVWISSYGAIEEVNLKPGEKVLVDNFHFVAMDDGIKWDVKAFGGVKSFILGGEGFVVEVTGPGRLYVQTRSLSPLIEVISKYLGRRK</sequence>
<dbReference type="EMBL" id="CP063144">
    <property type="protein sequence ID" value="QOR94646.1"/>
    <property type="molecule type" value="Genomic_DNA"/>
</dbReference>
<reference evidence="1 2" key="1">
    <citation type="submission" date="2020-10" db="EMBL/GenBank/DDBJ databases">
        <title>Complete genome sequence of Thermosphaera aggregans strain 3507.</title>
        <authorList>
            <person name="Zayulina K.S."/>
            <person name="Elcheninov A.G."/>
            <person name="Toshchakov S.V."/>
            <person name="Kublanov I.V."/>
            <person name="Kochetkova T.V."/>
        </authorList>
    </citation>
    <scope>NUCLEOTIDE SEQUENCE [LARGE SCALE GENOMIC DNA]</scope>
    <source>
        <strain evidence="1 2">3507</strain>
    </source>
</reference>
<dbReference type="PANTHER" id="PTHR43657:SF1">
    <property type="entry name" value="ALTERED INHERITANCE OF MITOCHONDRIA PROTEIN 24, MITOCHONDRIAL"/>
    <property type="match status" value="1"/>
</dbReference>
<keyword evidence="2" id="KW-1185">Reference proteome</keyword>
<dbReference type="GeneID" id="59454062"/>
<dbReference type="Pfam" id="PF01987">
    <property type="entry name" value="AIM24"/>
    <property type="match status" value="1"/>
</dbReference>
<dbReference type="PANTHER" id="PTHR43657">
    <property type="entry name" value="TRYPTOPHAN RNA-BINDING ATTENUATOR PROTEIN-LIKE PROTEIN"/>
    <property type="match status" value="1"/>
</dbReference>